<dbReference type="EMBL" id="SMMG02000003">
    <property type="protein sequence ID" value="KAA3480336.1"/>
    <property type="molecule type" value="Genomic_DNA"/>
</dbReference>
<protein>
    <submittedName>
        <fullName evidence="1">Uncharacterized protein</fullName>
    </submittedName>
</protein>
<name>A0A5B6WG89_9ROSI</name>
<evidence type="ECO:0000313" key="2">
    <source>
        <dbReference type="Proteomes" id="UP000325315"/>
    </source>
</evidence>
<dbReference type="AlphaFoldDB" id="A0A5B6WG89"/>
<proteinExistence type="predicted"/>
<accession>A0A5B6WG89</accession>
<sequence>MDDFQLRFNVNWILEESCERCIKDFGDLSRLSSPMKSEGLDLELEELILVEPDEDSLIELMEVKLTLNIEADKDELFWEQRARVNWLKSRD</sequence>
<comment type="caution">
    <text evidence="1">The sequence shown here is derived from an EMBL/GenBank/DDBJ whole genome shotgun (WGS) entry which is preliminary data.</text>
</comment>
<gene>
    <name evidence="1" type="ORF">EPI10_020778</name>
</gene>
<organism evidence="1 2">
    <name type="scientific">Gossypium australe</name>
    <dbReference type="NCBI Taxonomy" id="47621"/>
    <lineage>
        <taxon>Eukaryota</taxon>
        <taxon>Viridiplantae</taxon>
        <taxon>Streptophyta</taxon>
        <taxon>Embryophyta</taxon>
        <taxon>Tracheophyta</taxon>
        <taxon>Spermatophyta</taxon>
        <taxon>Magnoliopsida</taxon>
        <taxon>eudicotyledons</taxon>
        <taxon>Gunneridae</taxon>
        <taxon>Pentapetalae</taxon>
        <taxon>rosids</taxon>
        <taxon>malvids</taxon>
        <taxon>Malvales</taxon>
        <taxon>Malvaceae</taxon>
        <taxon>Malvoideae</taxon>
        <taxon>Gossypium</taxon>
    </lineage>
</organism>
<keyword evidence="2" id="KW-1185">Reference proteome</keyword>
<reference evidence="2" key="1">
    <citation type="journal article" date="2019" name="Plant Biotechnol. J.">
        <title>Genome sequencing of the Australian wild diploid species Gossypium australe highlights disease resistance and delayed gland morphogenesis.</title>
        <authorList>
            <person name="Cai Y."/>
            <person name="Cai X."/>
            <person name="Wang Q."/>
            <person name="Wang P."/>
            <person name="Zhang Y."/>
            <person name="Cai C."/>
            <person name="Xu Y."/>
            <person name="Wang K."/>
            <person name="Zhou Z."/>
            <person name="Wang C."/>
            <person name="Geng S."/>
            <person name="Li B."/>
            <person name="Dong Q."/>
            <person name="Hou Y."/>
            <person name="Wang H."/>
            <person name="Ai P."/>
            <person name="Liu Z."/>
            <person name="Yi F."/>
            <person name="Sun M."/>
            <person name="An G."/>
            <person name="Cheng J."/>
            <person name="Zhang Y."/>
            <person name="Shi Q."/>
            <person name="Xie Y."/>
            <person name="Shi X."/>
            <person name="Chang Y."/>
            <person name="Huang F."/>
            <person name="Chen Y."/>
            <person name="Hong S."/>
            <person name="Mi L."/>
            <person name="Sun Q."/>
            <person name="Zhang L."/>
            <person name="Zhou B."/>
            <person name="Peng R."/>
            <person name="Zhang X."/>
            <person name="Liu F."/>
        </authorList>
    </citation>
    <scope>NUCLEOTIDE SEQUENCE [LARGE SCALE GENOMIC DNA]</scope>
    <source>
        <strain evidence="2">cv. PA1801</strain>
    </source>
</reference>
<dbReference type="Proteomes" id="UP000325315">
    <property type="component" value="Unassembled WGS sequence"/>
</dbReference>
<evidence type="ECO:0000313" key="1">
    <source>
        <dbReference type="EMBL" id="KAA3480336.1"/>
    </source>
</evidence>